<feature type="repeat" description="TPR" evidence="1">
    <location>
        <begin position="250"/>
        <end position="283"/>
    </location>
</feature>
<sequence>MGGKIIHVQFGPGGGRRAVPATTVPTPPKSASTAVVPPPAEPIAAPAPDEETLAVDVAAQEAELEKQARRRDPTGDLYGRAEVARLFGIPESKLRYWDRTGFLSPSGVVGARRLYTFQDLIGVRTAKTLLERGVPLRRVRKTVEALRTTLPDVVRPLSELRVLTDGASVIVRDEKSSFEPRTGQVVMDFEVRELRDDVVRVLRPDALDPARRRAAYEAYLEGCRLDEDEATLDRAEACYRRAITLDPALANALTNLGNLRFRRGDGKEARGLYERAIELDPEQPEAWYNLGFLAFERGDLEDAVRLFDRAVSSDPSFADAHFNLAMALEEIGRTREARVHWETYLRLDPSGPWAEIAKRHL</sequence>
<accession>A0A0F6W773</accession>
<dbReference type="SMART" id="SM00028">
    <property type="entry name" value="TPR"/>
    <property type="match status" value="3"/>
</dbReference>
<dbReference type="Pfam" id="PF13432">
    <property type="entry name" value="TPR_16"/>
    <property type="match status" value="1"/>
</dbReference>
<keyword evidence="1" id="KW-0802">TPR repeat</keyword>
<dbReference type="GO" id="GO:0035269">
    <property type="term" value="P:protein O-linked glycosylation via mannose"/>
    <property type="evidence" value="ECO:0007669"/>
    <property type="project" value="TreeGrafter"/>
</dbReference>
<dbReference type="SUPFAM" id="SSF46955">
    <property type="entry name" value="Putative DNA-binding domain"/>
    <property type="match status" value="1"/>
</dbReference>
<dbReference type="SMART" id="SM00422">
    <property type="entry name" value="HTH_MERR"/>
    <property type="match status" value="1"/>
</dbReference>
<dbReference type="EMBL" id="CP011125">
    <property type="protein sequence ID" value="AKF09237.1"/>
    <property type="molecule type" value="Genomic_DNA"/>
</dbReference>
<dbReference type="Pfam" id="PF13411">
    <property type="entry name" value="MerR_1"/>
    <property type="match status" value="1"/>
</dbReference>
<feature type="domain" description="HTH merR-type" evidence="3">
    <location>
        <begin position="82"/>
        <end position="145"/>
    </location>
</feature>
<reference evidence="4 5" key="1">
    <citation type="submission" date="2015-03" db="EMBL/GenBank/DDBJ databases">
        <title>Genome assembly of Sandaracinus amylolyticus DSM 53668.</title>
        <authorList>
            <person name="Sharma G."/>
            <person name="Subramanian S."/>
        </authorList>
    </citation>
    <scope>NUCLEOTIDE SEQUENCE [LARGE SCALE GENOMIC DNA]</scope>
    <source>
        <strain evidence="4 5">DSM 53668</strain>
    </source>
</reference>
<dbReference type="STRING" id="927083.DB32_006386"/>
<dbReference type="Pfam" id="PF07721">
    <property type="entry name" value="TPR_4"/>
    <property type="match status" value="1"/>
</dbReference>
<dbReference type="PROSITE" id="PS50293">
    <property type="entry name" value="TPR_REGION"/>
    <property type="match status" value="2"/>
</dbReference>
<gene>
    <name evidence="4" type="ORF">DB32_006386</name>
</gene>
<dbReference type="InterPro" id="IPR019734">
    <property type="entry name" value="TPR_rpt"/>
</dbReference>
<dbReference type="PANTHER" id="PTHR44395:SF1">
    <property type="entry name" value="PROTEIN O-MANNOSYL-TRANSFERASE TMTC3"/>
    <property type="match status" value="1"/>
</dbReference>
<dbReference type="GO" id="GO:0003677">
    <property type="term" value="F:DNA binding"/>
    <property type="evidence" value="ECO:0007669"/>
    <property type="project" value="InterPro"/>
</dbReference>
<dbReference type="AlphaFoldDB" id="A0A0F6W773"/>
<dbReference type="GO" id="GO:0006355">
    <property type="term" value="P:regulation of DNA-templated transcription"/>
    <property type="evidence" value="ECO:0007669"/>
    <property type="project" value="InterPro"/>
</dbReference>
<dbReference type="Proteomes" id="UP000034883">
    <property type="component" value="Chromosome"/>
</dbReference>
<dbReference type="GO" id="GO:0000030">
    <property type="term" value="F:mannosyltransferase activity"/>
    <property type="evidence" value="ECO:0007669"/>
    <property type="project" value="TreeGrafter"/>
</dbReference>
<evidence type="ECO:0000259" key="3">
    <source>
        <dbReference type="PROSITE" id="PS50937"/>
    </source>
</evidence>
<organism evidence="4 5">
    <name type="scientific">Sandaracinus amylolyticus</name>
    <dbReference type="NCBI Taxonomy" id="927083"/>
    <lineage>
        <taxon>Bacteria</taxon>
        <taxon>Pseudomonadati</taxon>
        <taxon>Myxococcota</taxon>
        <taxon>Polyangia</taxon>
        <taxon>Polyangiales</taxon>
        <taxon>Sandaracinaceae</taxon>
        <taxon>Sandaracinus</taxon>
    </lineage>
</organism>
<dbReference type="PANTHER" id="PTHR44395">
    <property type="match status" value="1"/>
</dbReference>
<dbReference type="InterPro" id="IPR009061">
    <property type="entry name" value="DNA-bd_dom_put_sf"/>
</dbReference>
<evidence type="ECO:0000313" key="4">
    <source>
        <dbReference type="EMBL" id="AKF09237.1"/>
    </source>
</evidence>
<feature type="compositionally biased region" description="Low complexity" evidence="2">
    <location>
        <begin position="18"/>
        <end position="35"/>
    </location>
</feature>
<evidence type="ECO:0000256" key="1">
    <source>
        <dbReference type="PROSITE-ProRule" id="PRU00339"/>
    </source>
</evidence>
<dbReference type="PROSITE" id="PS50005">
    <property type="entry name" value="TPR"/>
    <property type="match status" value="2"/>
</dbReference>
<dbReference type="InterPro" id="IPR000551">
    <property type="entry name" value="MerR-type_HTH_dom"/>
</dbReference>
<proteinExistence type="predicted"/>
<feature type="region of interest" description="Disordered" evidence="2">
    <location>
        <begin position="1"/>
        <end position="48"/>
    </location>
</feature>
<evidence type="ECO:0000256" key="2">
    <source>
        <dbReference type="SAM" id="MobiDB-lite"/>
    </source>
</evidence>
<keyword evidence="5" id="KW-1185">Reference proteome</keyword>
<name>A0A0F6W773_9BACT</name>
<protein>
    <submittedName>
        <fullName evidence="4">TPR domain/radical SAM/B12 binding domain protein</fullName>
    </submittedName>
</protein>
<dbReference type="Gene3D" id="1.25.40.10">
    <property type="entry name" value="Tetratricopeptide repeat domain"/>
    <property type="match status" value="2"/>
</dbReference>
<evidence type="ECO:0000313" key="5">
    <source>
        <dbReference type="Proteomes" id="UP000034883"/>
    </source>
</evidence>
<dbReference type="GO" id="GO:0042802">
    <property type="term" value="F:identical protein binding"/>
    <property type="evidence" value="ECO:0007669"/>
    <property type="project" value="InterPro"/>
</dbReference>
<dbReference type="Gene3D" id="1.10.1660.10">
    <property type="match status" value="1"/>
</dbReference>
<dbReference type="InterPro" id="IPR011717">
    <property type="entry name" value="TPR-4"/>
</dbReference>
<dbReference type="InterPro" id="IPR011990">
    <property type="entry name" value="TPR-like_helical_dom_sf"/>
</dbReference>
<feature type="repeat" description="TPR" evidence="1">
    <location>
        <begin position="284"/>
        <end position="317"/>
    </location>
</feature>
<dbReference type="SUPFAM" id="SSF48452">
    <property type="entry name" value="TPR-like"/>
    <property type="match status" value="1"/>
</dbReference>
<dbReference type="KEGG" id="samy:DB32_006386"/>
<dbReference type="PROSITE" id="PS50937">
    <property type="entry name" value="HTH_MERR_2"/>
    <property type="match status" value="1"/>
</dbReference>